<dbReference type="RefSeq" id="WP_213099924.1">
    <property type="nucleotide sequence ID" value="NZ_JAGYPN010000005.1"/>
</dbReference>
<dbReference type="GO" id="GO:0046872">
    <property type="term" value="F:metal ion binding"/>
    <property type="evidence" value="ECO:0007669"/>
    <property type="project" value="UniProtKB-KW"/>
</dbReference>
<feature type="binding site" evidence="3">
    <location>
        <position position="65"/>
    </location>
    <ligand>
        <name>Cu cation</name>
        <dbReference type="ChEBI" id="CHEBI:23378"/>
    </ligand>
</feature>
<evidence type="ECO:0000256" key="4">
    <source>
        <dbReference type="PIRSR" id="PIRSR603782-2"/>
    </source>
</evidence>
<evidence type="ECO:0000313" key="7">
    <source>
        <dbReference type="Proteomes" id="UP000676456"/>
    </source>
</evidence>
<gene>
    <name evidence="6" type="ORF">KHA91_19425</name>
</gene>
<feature type="domain" description="Thioredoxin" evidence="5">
    <location>
        <begin position="27"/>
        <end position="192"/>
    </location>
</feature>
<dbReference type="Pfam" id="PF02630">
    <property type="entry name" value="SCO1-SenC"/>
    <property type="match status" value="1"/>
</dbReference>
<evidence type="ECO:0000259" key="5">
    <source>
        <dbReference type="PROSITE" id="PS51352"/>
    </source>
</evidence>
<dbReference type="InterPro" id="IPR036249">
    <property type="entry name" value="Thioredoxin-like_sf"/>
</dbReference>
<evidence type="ECO:0000256" key="3">
    <source>
        <dbReference type="PIRSR" id="PIRSR603782-1"/>
    </source>
</evidence>
<evidence type="ECO:0000256" key="1">
    <source>
        <dbReference type="ARBA" id="ARBA00010996"/>
    </source>
</evidence>
<dbReference type="PROSITE" id="PS51352">
    <property type="entry name" value="THIOREDOXIN_2"/>
    <property type="match status" value="1"/>
</dbReference>
<feature type="binding site" evidence="3">
    <location>
        <position position="152"/>
    </location>
    <ligand>
        <name>Cu cation</name>
        <dbReference type="ChEBI" id="CHEBI:23378"/>
    </ligand>
</feature>
<dbReference type="CDD" id="cd02968">
    <property type="entry name" value="SCO"/>
    <property type="match status" value="1"/>
</dbReference>
<keyword evidence="2 3" id="KW-0186">Copper</keyword>
<dbReference type="Gene3D" id="3.40.30.10">
    <property type="entry name" value="Glutaredoxin"/>
    <property type="match status" value="1"/>
</dbReference>
<dbReference type="InterPro" id="IPR013766">
    <property type="entry name" value="Thioredoxin_domain"/>
</dbReference>
<comment type="caution">
    <text evidence="6">The sequence shown here is derived from an EMBL/GenBank/DDBJ whole genome shotgun (WGS) entry which is preliminary data.</text>
</comment>
<reference evidence="6 7" key="1">
    <citation type="submission" date="2021-05" db="EMBL/GenBank/DDBJ databases">
        <title>Novel Bacillus species.</title>
        <authorList>
            <person name="Liu G."/>
        </authorList>
    </citation>
    <scope>NUCLEOTIDE SEQUENCE [LARGE SCALE GENOMIC DNA]</scope>
    <source>
        <strain evidence="6 7">FJAT-49682</strain>
    </source>
</reference>
<feature type="binding site" evidence="3">
    <location>
        <position position="61"/>
    </location>
    <ligand>
        <name>Cu cation</name>
        <dbReference type="ChEBI" id="CHEBI:23378"/>
    </ligand>
</feature>
<keyword evidence="3" id="KW-0479">Metal-binding</keyword>
<dbReference type="Proteomes" id="UP000676456">
    <property type="component" value="Unassembled WGS sequence"/>
</dbReference>
<evidence type="ECO:0000313" key="6">
    <source>
        <dbReference type="EMBL" id="MBS4224871.1"/>
    </source>
</evidence>
<dbReference type="EMBL" id="JAGYPN010000005">
    <property type="protein sequence ID" value="MBS4224871.1"/>
    <property type="molecule type" value="Genomic_DNA"/>
</dbReference>
<keyword evidence="4" id="KW-1015">Disulfide bond</keyword>
<comment type="similarity">
    <text evidence="1">Belongs to the SCO1/2 family.</text>
</comment>
<keyword evidence="7" id="KW-1185">Reference proteome</keyword>
<name>A0A942UNV7_9BACI</name>
<proteinExistence type="inferred from homology"/>
<sequence length="194" mass="22736">MKVFAIALSLVAGFFAFYFLWPKSIELPKIGTVKEWPLEEVSGNQYNQKKPKLVTFFYTNCPDVCPLTMWDLKDLQKEMMKKGISDNRYLILSVTLDPEYDTIEKIKQYEKSFEITSPNWLFFRGSVAKTKKFTQYFKNMIYEKNEDGFLTHSTNMYVVDSNDQIRAYHNMSTGKKRANIEEIADQLGELVNKK</sequence>
<dbReference type="AlphaFoldDB" id="A0A942UNV7"/>
<evidence type="ECO:0000256" key="2">
    <source>
        <dbReference type="ARBA" id="ARBA00023008"/>
    </source>
</evidence>
<feature type="disulfide bond" description="Redox-active" evidence="4">
    <location>
        <begin position="61"/>
        <end position="65"/>
    </location>
</feature>
<protein>
    <submittedName>
        <fullName evidence="6">SCO family protein</fullName>
    </submittedName>
</protein>
<dbReference type="PANTHER" id="PTHR12151:SF25">
    <property type="entry name" value="LINALOOL DEHYDRATASE_ISOMERASE DOMAIN-CONTAINING PROTEIN"/>
    <property type="match status" value="1"/>
</dbReference>
<dbReference type="SUPFAM" id="SSF52833">
    <property type="entry name" value="Thioredoxin-like"/>
    <property type="match status" value="1"/>
</dbReference>
<dbReference type="PANTHER" id="PTHR12151">
    <property type="entry name" value="ELECTRON TRANSPORT PROTIN SCO1/SENC FAMILY MEMBER"/>
    <property type="match status" value="1"/>
</dbReference>
<dbReference type="InterPro" id="IPR003782">
    <property type="entry name" value="SCO1/SenC"/>
</dbReference>
<accession>A0A942UNV7</accession>
<organism evidence="6 7">
    <name type="scientific">Lederbergia citrea</name>
    <dbReference type="NCBI Taxonomy" id="2833581"/>
    <lineage>
        <taxon>Bacteria</taxon>
        <taxon>Bacillati</taxon>
        <taxon>Bacillota</taxon>
        <taxon>Bacilli</taxon>
        <taxon>Bacillales</taxon>
        <taxon>Bacillaceae</taxon>
        <taxon>Lederbergia</taxon>
    </lineage>
</organism>